<dbReference type="AlphaFoldDB" id="A0A3D8VJ88"/>
<keyword evidence="1" id="KW-1133">Transmembrane helix</keyword>
<evidence type="ECO:0000256" key="1">
    <source>
        <dbReference type="SAM" id="Phobius"/>
    </source>
</evidence>
<reference evidence="2 3" key="1">
    <citation type="submission" date="2018-08" db="EMBL/GenBank/DDBJ databases">
        <title>Lysobacter soli KCTC 22011, whole genome shotgun sequence.</title>
        <authorList>
            <person name="Zhang X."/>
            <person name="Feng G."/>
            <person name="Zhu H."/>
        </authorList>
    </citation>
    <scope>NUCLEOTIDE SEQUENCE [LARGE SCALE GENOMIC DNA]</scope>
    <source>
        <strain evidence="2 3">KCTC 22011</strain>
    </source>
</reference>
<keyword evidence="1" id="KW-0472">Membrane</keyword>
<dbReference type="RefSeq" id="WP_115840653.1">
    <property type="nucleotide sequence ID" value="NZ_CP183976.1"/>
</dbReference>
<dbReference type="Proteomes" id="UP000256829">
    <property type="component" value="Unassembled WGS sequence"/>
</dbReference>
<protein>
    <submittedName>
        <fullName evidence="2">Uncharacterized protein</fullName>
    </submittedName>
</protein>
<gene>
    <name evidence="2" type="ORF">DX912_01335</name>
</gene>
<keyword evidence="3" id="KW-1185">Reference proteome</keyword>
<feature type="transmembrane region" description="Helical" evidence="1">
    <location>
        <begin position="100"/>
        <end position="128"/>
    </location>
</feature>
<evidence type="ECO:0000313" key="2">
    <source>
        <dbReference type="EMBL" id="RDY69434.1"/>
    </source>
</evidence>
<organism evidence="2 3">
    <name type="scientific">Lysobacter soli</name>
    <dbReference type="NCBI Taxonomy" id="453783"/>
    <lineage>
        <taxon>Bacteria</taxon>
        <taxon>Pseudomonadati</taxon>
        <taxon>Pseudomonadota</taxon>
        <taxon>Gammaproteobacteria</taxon>
        <taxon>Lysobacterales</taxon>
        <taxon>Lysobacteraceae</taxon>
        <taxon>Lysobacter</taxon>
    </lineage>
</organism>
<accession>A0A3D8VJ88</accession>
<comment type="caution">
    <text evidence="2">The sequence shown here is derived from an EMBL/GenBank/DDBJ whole genome shotgun (WGS) entry which is preliminary data.</text>
</comment>
<evidence type="ECO:0000313" key="3">
    <source>
        <dbReference type="Proteomes" id="UP000256829"/>
    </source>
</evidence>
<keyword evidence="1" id="KW-0812">Transmembrane</keyword>
<sequence length="138" mass="14019">MHSGWKIAALLALAAFALGSLVVGAPYLETALPGGLPLGNALAAFGLCAIAACGASIARRGLVRRLSLLALLVAMAWLPVSVAMAGNLALVFSGARGDAWIAWSAGVAIATVASLALAVLQRLVLVVWPHVGVSQRER</sequence>
<dbReference type="EMBL" id="QTJR01000001">
    <property type="protein sequence ID" value="RDY69434.1"/>
    <property type="molecule type" value="Genomic_DNA"/>
</dbReference>
<proteinExistence type="predicted"/>
<feature type="transmembrane region" description="Helical" evidence="1">
    <location>
        <begin position="34"/>
        <end position="57"/>
    </location>
</feature>
<feature type="transmembrane region" description="Helical" evidence="1">
    <location>
        <begin position="69"/>
        <end position="94"/>
    </location>
</feature>
<name>A0A3D8VJ88_9GAMM</name>